<organism evidence="1 2">
    <name type="scientific">Rhizobium straminoryzae</name>
    <dbReference type="NCBI Taxonomy" id="1387186"/>
    <lineage>
        <taxon>Bacteria</taxon>
        <taxon>Pseudomonadati</taxon>
        <taxon>Pseudomonadota</taxon>
        <taxon>Alphaproteobacteria</taxon>
        <taxon>Hyphomicrobiales</taxon>
        <taxon>Rhizobiaceae</taxon>
        <taxon>Rhizobium/Agrobacterium group</taxon>
        <taxon>Rhizobium</taxon>
    </lineage>
</organism>
<dbReference type="PANTHER" id="PTHR14136">
    <property type="entry name" value="BTB_POZ DOMAIN-CONTAINING PROTEIN KCTD9"/>
    <property type="match status" value="1"/>
</dbReference>
<comment type="caution">
    <text evidence="1">The sequence shown here is derived from an EMBL/GenBank/DDBJ whole genome shotgun (WGS) entry which is preliminary data.</text>
</comment>
<dbReference type="PANTHER" id="PTHR14136:SF17">
    <property type="entry name" value="BTB_POZ DOMAIN-CONTAINING PROTEIN KCTD9"/>
    <property type="match status" value="1"/>
</dbReference>
<protein>
    <submittedName>
        <fullName evidence="1">Pentapeptide repeat-containing protein</fullName>
    </submittedName>
</protein>
<sequence length="241" mass="26742">MQALLDAIRNREPVSGMRFDGEELQEADLCEAEFRACRFSNCRFDEAILRRVKFVGCIFEHCSFRDSVIEDCIFSEGETGTQWRYCDLSKAEIRRSNLSLNTMIGSTAYLTAFADCALSGAKLDLDTQRKIRTQVIAGGVQFMKCKLQYAVFAAADFQESVFESSDLRDCSLSGSNLRHASFRGSSLHNIDLAGATLDHADLSHASFDDFDLTSLASFRATIVTRDQHEALLASLGLVTAD</sequence>
<proteinExistence type="predicted"/>
<dbReference type="Pfam" id="PF00805">
    <property type="entry name" value="Pentapeptide"/>
    <property type="match status" value="1"/>
</dbReference>
<reference evidence="1 2" key="1">
    <citation type="submission" date="2019-07" db="EMBL/GenBank/DDBJ databases">
        <title>Ln-dependent methylotrophs.</title>
        <authorList>
            <person name="Tani A."/>
        </authorList>
    </citation>
    <scope>NUCLEOTIDE SEQUENCE [LARGE SCALE GENOMIC DNA]</scope>
    <source>
        <strain evidence="1 2">SM12</strain>
    </source>
</reference>
<dbReference type="RefSeq" id="WP_143124891.1">
    <property type="nucleotide sequence ID" value="NZ_VJMG01000021.1"/>
</dbReference>
<gene>
    <name evidence="1" type="ORF">FNA46_09175</name>
</gene>
<evidence type="ECO:0000313" key="1">
    <source>
        <dbReference type="EMBL" id="TRL39312.1"/>
    </source>
</evidence>
<dbReference type="Proteomes" id="UP000316801">
    <property type="component" value="Unassembled WGS sequence"/>
</dbReference>
<name>A0A549TBQ6_9HYPH</name>
<dbReference type="InterPro" id="IPR001646">
    <property type="entry name" value="5peptide_repeat"/>
</dbReference>
<dbReference type="SUPFAM" id="SSF141571">
    <property type="entry name" value="Pentapeptide repeat-like"/>
    <property type="match status" value="1"/>
</dbReference>
<accession>A0A549TBQ6</accession>
<dbReference type="Pfam" id="PF13599">
    <property type="entry name" value="Pentapeptide_4"/>
    <property type="match status" value="1"/>
</dbReference>
<dbReference type="Gene3D" id="2.160.20.80">
    <property type="entry name" value="E3 ubiquitin-protein ligase SopA"/>
    <property type="match status" value="2"/>
</dbReference>
<dbReference type="AlphaFoldDB" id="A0A549TBQ6"/>
<evidence type="ECO:0000313" key="2">
    <source>
        <dbReference type="Proteomes" id="UP000316801"/>
    </source>
</evidence>
<dbReference type="InterPro" id="IPR051082">
    <property type="entry name" value="Pentapeptide-BTB/POZ_domain"/>
</dbReference>
<dbReference type="EMBL" id="VJMG01000021">
    <property type="protein sequence ID" value="TRL39312.1"/>
    <property type="molecule type" value="Genomic_DNA"/>
</dbReference>
<keyword evidence="2" id="KW-1185">Reference proteome</keyword>